<feature type="chain" id="PRO_5044386889" description="Secreted protein" evidence="1">
    <location>
        <begin position="17"/>
        <end position="171"/>
    </location>
</feature>
<gene>
    <name evidence="2" type="ORF">NCTC11819_02157</name>
</gene>
<evidence type="ECO:0000256" key="1">
    <source>
        <dbReference type="SAM" id="SignalP"/>
    </source>
</evidence>
<sequence length="171" mass="18412">MVIRRLLSLFFCSLLAGSLGSCGLSSDNPHEPRSKNTLLGKNLDAEAVDDVLSKLNCNKSVYGLDKNADLESLKHVPLQGAAICLPESVEDKTTKPRKFVGDLAKLSEALQAADPPPAGSCLEMGEPLLGVWVLDAKGSLFQAHIPNDGCSEHLGDWKEQNLPQETLSDFQ</sequence>
<reference evidence="2 3" key="1">
    <citation type="submission" date="2018-06" db="EMBL/GenBank/DDBJ databases">
        <authorList>
            <consortium name="Pathogen Informatics"/>
            <person name="Doyle S."/>
        </authorList>
    </citation>
    <scope>NUCLEOTIDE SEQUENCE [LARGE SCALE GENOMIC DNA]</scope>
    <source>
        <strain evidence="2 3">NCTC11819</strain>
    </source>
</reference>
<evidence type="ECO:0000313" key="3">
    <source>
        <dbReference type="Proteomes" id="UP000255284"/>
    </source>
</evidence>
<proteinExistence type="predicted"/>
<evidence type="ECO:0000313" key="2">
    <source>
        <dbReference type="EMBL" id="STO17563.1"/>
    </source>
</evidence>
<name>A0A2X1U3Q4_9ACTO</name>
<comment type="caution">
    <text evidence="2">The sequence shown here is derived from an EMBL/GenBank/DDBJ whole genome shotgun (WGS) entry which is preliminary data.</text>
</comment>
<dbReference type="PROSITE" id="PS51257">
    <property type="entry name" value="PROKAR_LIPOPROTEIN"/>
    <property type="match status" value="1"/>
</dbReference>
<keyword evidence="1" id="KW-0732">Signal</keyword>
<dbReference type="EMBL" id="UGGQ01000006">
    <property type="protein sequence ID" value="STO17563.1"/>
    <property type="molecule type" value="Genomic_DNA"/>
</dbReference>
<accession>A0A2X1U3Q4</accession>
<dbReference type="Proteomes" id="UP000255284">
    <property type="component" value="Unassembled WGS sequence"/>
</dbReference>
<protein>
    <recommendedName>
        <fullName evidence="4">Secreted protein</fullName>
    </recommendedName>
</protein>
<dbReference type="AlphaFoldDB" id="A0A2X1U3Q4"/>
<evidence type="ECO:0008006" key="4">
    <source>
        <dbReference type="Google" id="ProtNLM"/>
    </source>
</evidence>
<feature type="signal peptide" evidence="1">
    <location>
        <begin position="1"/>
        <end position="16"/>
    </location>
</feature>
<organism evidence="2 3">
    <name type="scientific">Mobiluncus mulieris</name>
    <dbReference type="NCBI Taxonomy" id="2052"/>
    <lineage>
        <taxon>Bacteria</taxon>
        <taxon>Bacillati</taxon>
        <taxon>Actinomycetota</taxon>
        <taxon>Actinomycetes</taxon>
        <taxon>Actinomycetales</taxon>
        <taxon>Actinomycetaceae</taxon>
        <taxon>Mobiluncus</taxon>
    </lineage>
</organism>